<comment type="caution">
    <text evidence="2">The sequence shown here is derived from an EMBL/GenBank/DDBJ whole genome shotgun (WGS) entry which is preliminary data.</text>
</comment>
<dbReference type="Proteomes" id="UP000244052">
    <property type="component" value="Unassembled WGS sequence"/>
</dbReference>
<organism evidence="2 3">
    <name type="scientific">Ectopseudomonas oleovorans</name>
    <name type="common">Pseudomonas oleovorans</name>
    <dbReference type="NCBI Taxonomy" id="301"/>
    <lineage>
        <taxon>Bacteria</taxon>
        <taxon>Pseudomonadati</taxon>
        <taxon>Pseudomonadota</taxon>
        <taxon>Gammaproteobacteria</taxon>
        <taxon>Pseudomonadales</taxon>
        <taxon>Pseudomonadaceae</taxon>
        <taxon>Ectopseudomonas</taxon>
    </lineage>
</organism>
<dbReference type="EMBL" id="QASO01000129">
    <property type="protein sequence ID" value="PTU76847.1"/>
    <property type="molecule type" value="Genomic_DNA"/>
</dbReference>
<name>A0A2T5PGH7_ECTOL</name>
<evidence type="ECO:0000256" key="1">
    <source>
        <dbReference type="SAM" id="MobiDB-lite"/>
    </source>
</evidence>
<dbReference type="RefSeq" id="WP_108234937.1">
    <property type="nucleotide sequence ID" value="NZ_QASO01000129.1"/>
</dbReference>
<evidence type="ECO:0000313" key="2">
    <source>
        <dbReference type="EMBL" id="PTU76847.1"/>
    </source>
</evidence>
<feature type="region of interest" description="Disordered" evidence="1">
    <location>
        <begin position="82"/>
        <end position="103"/>
    </location>
</feature>
<dbReference type="AlphaFoldDB" id="A0A2T5PGH7"/>
<dbReference type="InterPro" id="IPR036410">
    <property type="entry name" value="HSP_DnaJ_Cys-rich_dom_sf"/>
</dbReference>
<keyword evidence="3" id="KW-1185">Reference proteome</keyword>
<protein>
    <submittedName>
        <fullName evidence="2">Uncharacterized protein</fullName>
    </submittedName>
</protein>
<sequence length="103" mass="11134">MKARLMPLERCEVCRGAGRIRGIFHLMECAGCNGGGFVKPDGEALGYPELVEQLRLRLAMSGDERKRMQRILQQAGLMPEQGAAAGYQGNNRKGAGGAHFTGD</sequence>
<evidence type="ECO:0000313" key="3">
    <source>
        <dbReference type="Proteomes" id="UP000244052"/>
    </source>
</evidence>
<dbReference type="SUPFAM" id="SSF57938">
    <property type="entry name" value="DnaJ/Hsp40 cysteine-rich domain"/>
    <property type="match status" value="1"/>
</dbReference>
<proteinExistence type="predicted"/>
<gene>
    <name evidence="2" type="ORF">DBO86_22885</name>
</gene>
<reference evidence="2 3" key="1">
    <citation type="submission" date="2018-04" db="EMBL/GenBank/DDBJ databases">
        <title>Pseudomonas sp. nov., isolated from mangrove soil.</title>
        <authorList>
            <person name="Chen C."/>
        </authorList>
    </citation>
    <scope>NUCLEOTIDE SEQUENCE [LARGE SCALE GENOMIC DNA]</scope>
    <source>
        <strain evidence="2 3">JCM 14246</strain>
    </source>
</reference>
<feature type="compositionally biased region" description="Gly residues" evidence="1">
    <location>
        <begin position="94"/>
        <end position="103"/>
    </location>
</feature>
<accession>A0A2T5PGH7</accession>